<dbReference type="Pfam" id="PF05462">
    <property type="entry name" value="Dicty_CAR"/>
    <property type="match status" value="1"/>
</dbReference>
<dbReference type="AlphaFoldDB" id="A0AAV7JKA7"/>
<dbReference type="Gene3D" id="1.20.1070.10">
    <property type="entry name" value="Rhodopsin 7-helix transmembrane proteins"/>
    <property type="match status" value="1"/>
</dbReference>
<evidence type="ECO:0000256" key="3">
    <source>
        <dbReference type="ARBA" id="ARBA00022989"/>
    </source>
</evidence>
<dbReference type="PRINTS" id="PR02000">
    <property type="entry name" value="GCR1PLANT"/>
</dbReference>
<organism evidence="10 11">
    <name type="scientific">Oopsacas minuta</name>
    <dbReference type="NCBI Taxonomy" id="111878"/>
    <lineage>
        <taxon>Eukaryota</taxon>
        <taxon>Metazoa</taxon>
        <taxon>Porifera</taxon>
        <taxon>Hexactinellida</taxon>
        <taxon>Hexasterophora</taxon>
        <taxon>Lyssacinosida</taxon>
        <taxon>Leucopsacidae</taxon>
        <taxon>Oopsacas</taxon>
    </lineage>
</organism>
<protein>
    <submittedName>
        <fullName evidence="10">Cyclic AMP receptor-like protein A isoform X2</fullName>
    </submittedName>
</protein>
<evidence type="ECO:0000313" key="10">
    <source>
        <dbReference type="EMBL" id="KAI6649147.1"/>
    </source>
</evidence>
<evidence type="ECO:0000256" key="4">
    <source>
        <dbReference type="ARBA" id="ARBA00023040"/>
    </source>
</evidence>
<accession>A0AAV7JKA7</accession>
<gene>
    <name evidence="10" type="ORF">LOD99_11516</name>
</gene>
<comment type="subcellular location">
    <subcellularLocation>
        <location evidence="1">Membrane</location>
        <topology evidence="1">Multi-pass membrane protein</topology>
    </subcellularLocation>
</comment>
<evidence type="ECO:0000256" key="5">
    <source>
        <dbReference type="ARBA" id="ARBA00023136"/>
    </source>
</evidence>
<dbReference type="InterPro" id="IPR022340">
    <property type="entry name" value="GPCR_GCR1_put"/>
</dbReference>
<evidence type="ECO:0000256" key="7">
    <source>
        <dbReference type="ARBA" id="ARBA00023224"/>
    </source>
</evidence>
<keyword evidence="11" id="KW-1185">Reference proteome</keyword>
<reference evidence="10 11" key="1">
    <citation type="journal article" date="2023" name="BMC Biol.">
        <title>The compact genome of the sponge Oopsacas minuta (Hexactinellida) is lacking key metazoan core genes.</title>
        <authorList>
            <person name="Santini S."/>
            <person name="Schenkelaars Q."/>
            <person name="Jourda C."/>
            <person name="Duchesne M."/>
            <person name="Belahbib H."/>
            <person name="Rocher C."/>
            <person name="Selva M."/>
            <person name="Riesgo A."/>
            <person name="Vervoort M."/>
            <person name="Leys S.P."/>
            <person name="Kodjabachian L."/>
            <person name="Le Bivic A."/>
            <person name="Borchiellini C."/>
            <person name="Claverie J.M."/>
            <person name="Renard E."/>
        </authorList>
    </citation>
    <scope>NUCLEOTIDE SEQUENCE [LARGE SCALE GENOMIC DNA]</scope>
    <source>
        <strain evidence="10">SPO-2</strain>
    </source>
</reference>
<feature type="transmembrane region" description="Helical" evidence="8">
    <location>
        <begin position="93"/>
        <end position="111"/>
    </location>
</feature>
<dbReference type="GO" id="GO:0004930">
    <property type="term" value="F:G protein-coupled receptor activity"/>
    <property type="evidence" value="ECO:0007669"/>
    <property type="project" value="UniProtKB-KW"/>
</dbReference>
<dbReference type="GO" id="GO:0007166">
    <property type="term" value="P:cell surface receptor signaling pathway"/>
    <property type="evidence" value="ECO:0007669"/>
    <property type="project" value="InterPro"/>
</dbReference>
<dbReference type="InterPro" id="IPR017981">
    <property type="entry name" value="GPCR_2-like_7TM"/>
</dbReference>
<keyword evidence="4" id="KW-0297">G-protein coupled receptor</keyword>
<dbReference type="PANTHER" id="PTHR23112">
    <property type="entry name" value="G PROTEIN-COUPLED RECEPTOR 157-RELATED"/>
    <property type="match status" value="1"/>
</dbReference>
<dbReference type="InterPro" id="IPR022343">
    <property type="entry name" value="GCR1-cAMP_receptor"/>
</dbReference>
<dbReference type="GO" id="GO:0005886">
    <property type="term" value="C:plasma membrane"/>
    <property type="evidence" value="ECO:0007669"/>
    <property type="project" value="TreeGrafter"/>
</dbReference>
<feature type="transmembrane region" description="Helical" evidence="8">
    <location>
        <begin position="167"/>
        <end position="187"/>
    </location>
</feature>
<dbReference type="EMBL" id="JAKMXF010000321">
    <property type="protein sequence ID" value="KAI6649147.1"/>
    <property type="molecule type" value="Genomic_DNA"/>
</dbReference>
<feature type="transmembrane region" description="Helical" evidence="8">
    <location>
        <begin position="120"/>
        <end position="139"/>
    </location>
</feature>
<evidence type="ECO:0000256" key="6">
    <source>
        <dbReference type="ARBA" id="ARBA00023170"/>
    </source>
</evidence>
<keyword evidence="2 8" id="KW-0812">Transmembrane</keyword>
<feature type="transmembrane region" description="Helical" evidence="8">
    <location>
        <begin position="217"/>
        <end position="234"/>
    </location>
</feature>
<name>A0AAV7JKA7_9METZ</name>
<feature type="domain" description="G-protein coupled receptors family 2 profile 2" evidence="9">
    <location>
        <begin position="16"/>
        <end position="272"/>
    </location>
</feature>
<dbReference type="Proteomes" id="UP001165289">
    <property type="component" value="Unassembled WGS sequence"/>
</dbReference>
<proteinExistence type="predicted"/>
<comment type="caution">
    <text evidence="10">The sequence shown here is derived from an EMBL/GenBank/DDBJ whole genome shotgun (WGS) entry which is preliminary data.</text>
</comment>
<feature type="transmembrane region" description="Helical" evidence="8">
    <location>
        <begin position="246"/>
        <end position="270"/>
    </location>
</feature>
<feature type="transmembrane region" description="Helical" evidence="8">
    <location>
        <begin position="53"/>
        <end position="73"/>
    </location>
</feature>
<dbReference type="GO" id="GO:0007189">
    <property type="term" value="P:adenylate cyclase-activating G protein-coupled receptor signaling pathway"/>
    <property type="evidence" value="ECO:0007669"/>
    <property type="project" value="TreeGrafter"/>
</dbReference>
<sequence>MNSTCIFTEEGYCIALEVIRRMIGTISVLSSIFILGLIFLFRRYEFTSQRLIMYLVTATLFDALAYAVGGSVIRTSVLCTIDGFYLSLADWGVVVWVCNITVNLFWNVVVLRPTNRYFEVFYICSGIVVPIFFGLFPFIHNSYGPAGQWCWILGETTTGQILRFLTWYIPIWLIIPGLFIVFLVIIIKLSWEVRRWDPYNPASDRYRDLIRKEIKPLILYPLVFLLLNVFPSINRIQNSIASDNPIFTLYILHSFSSSLLGLGCTFIFVINRETLKDLKWTNFKQTLLTRFKPRGKVVEFDASCEKQVNEHSVEVNKTSLVQQETTEGPMC</sequence>
<keyword evidence="6 10" id="KW-0675">Receptor</keyword>
<feature type="transmembrane region" description="Helical" evidence="8">
    <location>
        <begin position="22"/>
        <end position="41"/>
    </location>
</feature>
<keyword evidence="7" id="KW-0807">Transducer</keyword>
<keyword evidence="3 8" id="KW-1133">Transmembrane helix</keyword>
<evidence type="ECO:0000313" key="11">
    <source>
        <dbReference type="Proteomes" id="UP001165289"/>
    </source>
</evidence>
<dbReference type="PRINTS" id="PR02001">
    <property type="entry name" value="GCR1CAMPR"/>
</dbReference>
<dbReference type="PANTHER" id="PTHR23112:SF43">
    <property type="entry name" value="CYCLIC AMP RECEPTOR-LIKE PROTEIN A"/>
    <property type="match status" value="1"/>
</dbReference>
<keyword evidence="5 8" id="KW-0472">Membrane</keyword>
<dbReference type="PROSITE" id="PS50261">
    <property type="entry name" value="G_PROTEIN_RECEP_F2_4"/>
    <property type="match status" value="1"/>
</dbReference>
<evidence type="ECO:0000256" key="8">
    <source>
        <dbReference type="SAM" id="Phobius"/>
    </source>
</evidence>
<evidence type="ECO:0000256" key="2">
    <source>
        <dbReference type="ARBA" id="ARBA00022692"/>
    </source>
</evidence>
<evidence type="ECO:0000259" key="9">
    <source>
        <dbReference type="PROSITE" id="PS50261"/>
    </source>
</evidence>
<evidence type="ECO:0000256" key="1">
    <source>
        <dbReference type="ARBA" id="ARBA00004141"/>
    </source>
</evidence>